<protein>
    <recommendedName>
        <fullName evidence="3">Phage major capsid protein</fullName>
    </recommendedName>
</protein>
<dbReference type="NCBIfam" id="NF042927">
    <property type="entry name" value="capsid_Caudo_2"/>
    <property type="match status" value="1"/>
</dbReference>
<dbReference type="AlphaFoldDB" id="A0A367ZM64"/>
<evidence type="ECO:0008006" key="3">
    <source>
        <dbReference type="Google" id="ProtNLM"/>
    </source>
</evidence>
<dbReference type="EMBL" id="QOQW01000015">
    <property type="protein sequence ID" value="RCK79203.1"/>
    <property type="molecule type" value="Genomic_DNA"/>
</dbReference>
<evidence type="ECO:0000313" key="1">
    <source>
        <dbReference type="EMBL" id="RCK79203.1"/>
    </source>
</evidence>
<comment type="caution">
    <text evidence="1">The sequence shown here is derived from an EMBL/GenBank/DDBJ whole genome shotgun (WGS) entry which is preliminary data.</text>
</comment>
<reference evidence="1 2" key="1">
    <citation type="submission" date="2018-05" db="EMBL/GenBank/DDBJ databases">
        <title>A metagenomic window into the 2 km-deep terrestrial subsurface aquifer revealed taxonomically and functionally diverse microbial community comprising novel uncultured bacterial lineages.</title>
        <authorList>
            <person name="Kadnikov V.V."/>
            <person name="Mardanov A.V."/>
            <person name="Beletsky A.V."/>
            <person name="Banks D."/>
            <person name="Pimenov N.V."/>
            <person name="Frank Y.A."/>
            <person name="Karnachuk O.V."/>
            <person name="Ravin N.V."/>
        </authorList>
    </citation>
    <scope>NUCLEOTIDE SEQUENCE [LARGE SCALE GENOMIC DNA]</scope>
    <source>
        <strain evidence="1">BY5</strain>
    </source>
</reference>
<dbReference type="InterPro" id="IPR049994">
    <property type="entry name" value="Staley_37-like"/>
</dbReference>
<sequence length="287" mass="31944">METIRVNVHSQEYMETMARLMSEALESPEGMRALAAAIAEPIEQEIKRKEISSLLLTKHTLPKGERPLYQKKPKVKAYWISTEGEAQEQEVGKDEVEFPTNRIHSAPMVDVSVLKNGNIGTLMDIQTAAADEIRKEIDKRTITVLSAAVPAANTVEVTGVTLTEEALNEAISIIEDLELTVKYIVMRGRRFNDLRGWNLDPETKAELRAKGVIKNYGTGGILLTAAQAIDEVLLIPDEEVGKMPVRESLKTEAIEQKTRFKTGWLVWSELGQGITRPDILAKIKILG</sequence>
<proteinExistence type="predicted"/>
<name>A0A367ZM64_9BACT</name>
<accession>A0A367ZM64</accession>
<gene>
    <name evidence="1" type="ORF">OZSIB_0317</name>
</gene>
<evidence type="ECO:0000313" key="2">
    <source>
        <dbReference type="Proteomes" id="UP000252355"/>
    </source>
</evidence>
<organism evidence="1 2">
    <name type="scientific">Candidatus Ozemobacter sibiricus</name>
    <dbReference type="NCBI Taxonomy" id="2268124"/>
    <lineage>
        <taxon>Bacteria</taxon>
        <taxon>Candidatus Ozemobacteria</taxon>
        <taxon>Candidatus Ozemobacterales</taxon>
        <taxon>Candidatus Ozemobacteraceae</taxon>
        <taxon>Candidatus Ozemobacter</taxon>
    </lineage>
</organism>
<dbReference type="Proteomes" id="UP000252355">
    <property type="component" value="Unassembled WGS sequence"/>
</dbReference>